<gene>
    <name evidence="6" type="ORF">M436DRAFT_26573</name>
</gene>
<reference evidence="6 7" key="1">
    <citation type="journal article" date="2014" name="BMC Genomics">
        <title>Genome sequencing of four Aureobasidium pullulans varieties: biotechnological potential, stress tolerance, and description of new species.</title>
        <authorList>
            <person name="Gostin Ar C."/>
            <person name="Ohm R.A."/>
            <person name="Kogej T."/>
            <person name="Sonjak S."/>
            <person name="Turk M."/>
            <person name="Zajc J."/>
            <person name="Zalar P."/>
            <person name="Grube M."/>
            <person name="Sun H."/>
            <person name="Han J."/>
            <person name="Sharma A."/>
            <person name="Chiniquy J."/>
            <person name="Ngan C.Y."/>
            <person name="Lipzen A."/>
            <person name="Barry K."/>
            <person name="Grigoriev I.V."/>
            <person name="Gunde-Cimerman N."/>
        </authorList>
    </citation>
    <scope>NUCLEOTIDE SEQUENCE [LARGE SCALE GENOMIC DNA]</scope>
    <source>
        <strain evidence="6 7">CBS 147.97</strain>
    </source>
</reference>
<evidence type="ECO:0000259" key="5">
    <source>
        <dbReference type="PROSITE" id="PS50089"/>
    </source>
</evidence>
<evidence type="ECO:0000313" key="7">
    <source>
        <dbReference type="Proteomes" id="UP000027730"/>
    </source>
</evidence>
<dbReference type="OrthoDB" id="6366364at2759"/>
<feature type="non-terminal residue" evidence="6">
    <location>
        <position position="1"/>
    </location>
</feature>
<keyword evidence="2 4" id="KW-0863">Zinc-finger</keyword>
<accession>A0A074X2Q4</accession>
<feature type="non-terminal residue" evidence="6">
    <location>
        <position position="103"/>
    </location>
</feature>
<dbReference type="EMBL" id="KL584704">
    <property type="protein sequence ID" value="KEQ76287.1"/>
    <property type="molecule type" value="Genomic_DNA"/>
</dbReference>
<proteinExistence type="predicted"/>
<keyword evidence="1" id="KW-0479">Metal-binding</keyword>
<dbReference type="InterPro" id="IPR001841">
    <property type="entry name" value="Znf_RING"/>
</dbReference>
<sequence length="103" mass="11233">DVFAYISCLIVYNFSYPLLSLCLAAFYTTWASLPGSFASLNLPSHAKFLSTTTFTSPPHAEEEKCMVCWEEETPLASLPCGHTICRSCLVAMGQALQTACPLC</sequence>
<dbReference type="GeneID" id="25408166"/>
<name>A0A074X2Q4_9PEZI</name>
<dbReference type="Pfam" id="PF13920">
    <property type="entry name" value="zf-C3HC4_3"/>
    <property type="match status" value="1"/>
</dbReference>
<dbReference type="Gene3D" id="3.30.40.10">
    <property type="entry name" value="Zinc/RING finger domain, C3HC4 (zinc finger)"/>
    <property type="match status" value="1"/>
</dbReference>
<dbReference type="SUPFAM" id="SSF57850">
    <property type="entry name" value="RING/U-box"/>
    <property type="match status" value="1"/>
</dbReference>
<keyword evidence="7" id="KW-1185">Reference proteome</keyword>
<dbReference type="InterPro" id="IPR013083">
    <property type="entry name" value="Znf_RING/FYVE/PHD"/>
</dbReference>
<dbReference type="CDD" id="cd16449">
    <property type="entry name" value="RING-HC"/>
    <property type="match status" value="1"/>
</dbReference>
<dbReference type="HOGENOM" id="CLU_2270055_0_0_1"/>
<dbReference type="RefSeq" id="XP_013429962.1">
    <property type="nucleotide sequence ID" value="XM_013574508.1"/>
</dbReference>
<dbReference type="InterPro" id="IPR017907">
    <property type="entry name" value="Znf_RING_CS"/>
</dbReference>
<dbReference type="PROSITE" id="PS50089">
    <property type="entry name" value="ZF_RING_2"/>
    <property type="match status" value="1"/>
</dbReference>
<protein>
    <recommendedName>
        <fullName evidence="5">RING-type domain-containing protein</fullName>
    </recommendedName>
</protein>
<organism evidence="6 7">
    <name type="scientific">Aureobasidium namibiae CBS 147.97</name>
    <dbReference type="NCBI Taxonomy" id="1043004"/>
    <lineage>
        <taxon>Eukaryota</taxon>
        <taxon>Fungi</taxon>
        <taxon>Dikarya</taxon>
        <taxon>Ascomycota</taxon>
        <taxon>Pezizomycotina</taxon>
        <taxon>Dothideomycetes</taxon>
        <taxon>Dothideomycetidae</taxon>
        <taxon>Dothideales</taxon>
        <taxon>Saccotheciaceae</taxon>
        <taxon>Aureobasidium</taxon>
    </lineage>
</organism>
<dbReference type="Proteomes" id="UP000027730">
    <property type="component" value="Unassembled WGS sequence"/>
</dbReference>
<evidence type="ECO:0000256" key="2">
    <source>
        <dbReference type="ARBA" id="ARBA00022771"/>
    </source>
</evidence>
<dbReference type="SMART" id="SM00184">
    <property type="entry name" value="RING"/>
    <property type="match status" value="1"/>
</dbReference>
<dbReference type="PROSITE" id="PS00518">
    <property type="entry name" value="ZF_RING_1"/>
    <property type="match status" value="1"/>
</dbReference>
<evidence type="ECO:0000256" key="1">
    <source>
        <dbReference type="ARBA" id="ARBA00022723"/>
    </source>
</evidence>
<evidence type="ECO:0000256" key="4">
    <source>
        <dbReference type="PROSITE-ProRule" id="PRU00175"/>
    </source>
</evidence>
<evidence type="ECO:0000256" key="3">
    <source>
        <dbReference type="ARBA" id="ARBA00022833"/>
    </source>
</evidence>
<evidence type="ECO:0000313" key="6">
    <source>
        <dbReference type="EMBL" id="KEQ76287.1"/>
    </source>
</evidence>
<feature type="domain" description="RING-type" evidence="5">
    <location>
        <begin position="65"/>
        <end position="103"/>
    </location>
</feature>
<dbReference type="AlphaFoldDB" id="A0A074X2Q4"/>
<dbReference type="GO" id="GO:0008270">
    <property type="term" value="F:zinc ion binding"/>
    <property type="evidence" value="ECO:0007669"/>
    <property type="project" value="UniProtKB-KW"/>
</dbReference>
<keyword evidence="3" id="KW-0862">Zinc</keyword>